<dbReference type="EMBL" id="CP158165">
    <property type="protein sequence ID" value="XBV23829.1"/>
    <property type="molecule type" value="Genomic_DNA"/>
</dbReference>
<accession>A0AAU7TAZ9</accession>
<gene>
    <name evidence="1" type="ORF">ABN611_35355</name>
</gene>
<reference evidence="1" key="1">
    <citation type="submission" date="2024-06" db="EMBL/GenBank/DDBJ databases">
        <title>Kribbella sp. strain HUAS MG21 genome sequences.</title>
        <authorList>
            <person name="Mo P."/>
        </authorList>
    </citation>
    <scope>NUCLEOTIDE SEQUENCE</scope>
    <source>
        <strain evidence="1">HUAS MG21</strain>
    </source>
</reference>
<proteinExistence type="predicted"/>
<protein>
    <submittedName>
        <fullName evidence="1">Uncharacterized protein</fullName>
    </submittedName>
</protein>
<evidence type="ECO:0000313" key="1">
    <source>
        <dbReference type="EMBL" id="XBV23829.1"/>
    </source>
</evidence>
<sequence>MGGAAPGDRVRTAEVIAALSLATDLGVGLPFEHGLQSTLVAVRLAERLGVDAGSSGVGWRSG</sequence>
<dbReference type="AlphaFoldDB" id="A0AAU7TAZ9"/>
<organism evidence="1">
    <name type="scientific">Kribbella sp. HUAS MG21</name>
    <dbReference type="NCBI Taxonomy" id="3160966"/>
    <lineage>
        <taxon>Bacteria</taxon>
        <taxon>Bacillati</taxon>
        <taxon>Actinomycetota</taxon>
        <taxon>Actinomycetes</taxon>
        <taxon>Propionibacteriales</taxon>
        <taxon>Kribbellaceae</taxon>
        <taxon>Kribbella</taxon>
    </lineage>
</organism>
<dbReference type="RefSeq" id="WP_350276658.1">
    <property type="nucleotide sequence ID" value="NZ_CP158165.1"/>
</dbReference>
<name>A0AAU7TAZ9_9ACTN</name>